<sequence>MANWAEFPNDVIAHIAKHVKGIEYFISFCAVCTSWKIAATKDNFDVLWPQLPLLMLGAKDDNYREFYSLSKKKVSRLYIPEAKWRTCFSSKGWLICFLQCALEISLLNPFSRNKIQLPPGKNLWSLQGYKAGPEGRMWHFIDKVILSVNPSVTSDYVLMVSYYVPSHNGLGGYYYLAFLRHRDLNGTKIDCRNWVE</sequence>
<feature type="domain" description="KIB1-4 beta-propeller" evidence="2">
    <location>
        <begin position="66"/>
        <end position="192"/>
    </location>
</feature>
<evidence type="ECO:0000259" key="1">
    <source>
        <dbReference type="Pfam" id="PF00646"/>
    </source>
</evidence>
<gene>
    <name evidence="3" type="ORF">T459_09733</name>
</gene>
<dbReference type="SUPFAM" id="SSF81383">
    <property type="entry name" value="F-box domain"/>
    <property type="match status" value="1"/>
</dbReference>
<dbReference type="Pfam" id="PF00646">
    <property type="entry name" value="F-box"/>
    <property type="match status" value="1"/>
</dbReference>
<dbReference type="EMBL" id="AYRZ02000003">
    <property type="protein sequence ID" value="PHT87627.1"/>
    <property type="molecule type" value="Genomic_DNA"/>
</dbReference>
<accession>A0A2G3A088</accession>
<proteinExistence type="predicted"/>
<evidence type="ECO:0000259" key="2">
    <source>
        <dbReference type="Pfam" id="PF03478"/>
    </source>
</evidence>
<dbReference type="PANTHER" id="PTHR44259">
    <property type="entry name" value="OS07G0183000 PROTEIN-RELATED"/>
    <property type="match status" value="1"/>
</dbReference>
<name>A0A2G3A088_CAPAN</name>
<dbReference type="Proteomes" id="UP000222542">
    <property type="component" value="Unassembled WGS sequence"/>
</dbReference>
<feature type="domain" description="F-box" evidence="1">
    <location>
        <begin position="4"/>
        <end position="45"/>
    </location>
</feature>
<keyword evidence="4" id="KW-1185">Reference proteome</keyword>
<dbReference type="InterPro" id="IPR005174">
    <property type="entry name" value="KIB1-4_b-propeller"/>
</dbReference>
<dbReference type="InterPro" id="IPR050942">
    <property type="entry name" value="F-box_BR-signaling"/>
</dbReference>
<evidence type="ECO:0000313" key="3">
    <source>
        <dbReference type="EMBL" id="PHT87627.1"/>
    </source>
</evidence>
<reference evidence="3 4" key="1">
    <citation type="journal article" date="2014" name="Nat. Genet.">
        <title>Genome sequence of the hot pepper provides insights into the evolution of pungency in Capsicum species.</title>
        <authorList>
            <person name="Kim S."/>
            <person name="Park M."/>
            <person name="Yeom S.I."/>
            <person name="Kim Y.M."/>
            <person name="Lee J.M."/>
            <person name="Lee H.A."/>
            <person name="Seo E."/>
            <person name="Choi J."/>
            <person name="Cheong K."/>
            <person name="Kim K.T."/>
            <person name="Jung K."/>
            <person name="Lee G.W."/>
            <person name="Oh S.K."/>
            <person name="Bae C."/>
            <person name="Kim S.B."/>
            <person name="Lee H.Y."/>
            <person name="Kim S.Y."/>
            <person name="Kim M.S."/>
            <person name="Kang B.C."/>
            <person name="Jo Y.D."/>
            <person name="Yang H.B."/>
            <person name="Jeong H.J."/>
            <person name="Kang W.H."/>
            <person name="Kwon J.K."/>
            <person name="Shin C."/>
            <person name="Lim J.Y."/>
            <person name="Park J.H."/>
            <person name="Huh J.H."/>
            <person name="Kim J.S."/>
            <person name="Kim B.D."/>
            <person name="Cohen O."/>
            <person name="Paran I."/>
            <person name="Suh M.C."/>
            <person name="Lee S.B."/>
            <person name="Kim Y.K."/>
            <person name="Shin Y."/>
            <person name="Noh S.J."/>
            <person name="Park J."/>
            <person name="Seo Y.S."/>
            <person name="Kwon S.Y."/>
            <person name="Kim H.A."/>
            <person name="Park J.M."/>
            <person name="Kim H.J."/>
            <person name="Choi S.B."/>
            <person name="Bosland P.W."/>
            <person name="Reeves G."/>
            <person name="Jo S.H."/>
            <person name="Lee B.W."/>
            <person name="Cho H.T."/>
            <person name="Choi H.S."/>
            <person name="Lee M.S."/>
            <person name="Yu Y."/>
            <person name="Do Choi Y."/>
            <person name="Park B.S."/>
            <person name="van Deynze A."/>
            <person name="Ashrafi H."/>
            <person name="Hill T."/>
            <person name="Kim W.T."/>
            <person name="Pai H.S."/>
            <person name="Ahn H.K."/>
            <person name="Yeam I."/>
            <person name="Giovannoni J.J."/>
            <person name="Rose J.K."/>
            <person name="Sorensen I."/>
            <person name="Lee S.J."/>
            <person name="Kim R.W."/>
            <person name="Choi I.Y."/>
            <person name="Choi B.S."/>
            <person name="Lim J.S."/>
            <person name="Lee Y.H."/>
            <person name="Choi D."/>
        </authorList>
    </citation>
    <scope>NUCLEOTIDE SEQUENCE [LARGE SCALE GENOMIC DNA]</scope>
    <source>
        <strain evidence="4">cv. CM334</strain>
    </source>
</reference>
<comment type="caution">
    <text evidence="3">The sequence shown here is derived from an EMBL/GenBank/DDBJ whole genome shotgun (WGS) entry which is preliminary data.</text>
</comment>
<dbReference type="InterPro" id="IPR036047">
    <property type="entry name" value="F-box-like_dom_sf"/>
</dbReference>
<dbReference type="PANTHER" id="PTHR44259:SF43">
    <property type="entry name" value="DUF295 DOMAIN-CONTAINING PROTEIN"/>
    <property type="match status" value="1"/>
</dbReference>
<dbReference type="Pfam" id="PF03478">
    <property type="entry name" value="Beta-prop_KIB1-4"/>
    <property type="match status" value="1"/>
</dbReference>
<dbReference type="Gramene" id="PHT87627">
    <property type="protein sequence ID" value="PHT87627"/>
    <property type="gene ID" value="T459_09733"/>
</dbReference>
<protein>
    <submittedName>
        <fullName evidence="3">Uncharacterized protein</fullName>
    </submittedName>
</protein>
<reference evidence="3 4" key="2">
    <citation type="journal article" date="2017" name="Genome Biol.">
        <title>New reference genome sequences of hot pepper reveal the massive evolution of plant disease-resistance genes by retroduplication.</title>
        <authorList>
            <person name="Kim S."/>
            <person name="Park J."/>
            <person name="Yeom S.I."/>
            <person name="Kim Y.M."/>
            <person name="Seo E."/>
            <person name="Kim K.T."/>
            <person name="Kim M.S."/>
            <person name="Lee J.M."/>
            <person name="Cheong K."/>
            <person name="Shin H.S."/>
            <person name="Kim S.B."/>
            <person name="Han K."/>
            <person name="Lee J."/>
            <person name="Park M."/>
            <person name="Lee H.A."/>
            <person name="Lee H.Y."/>
            <person name="Lee Y."/>
            <person name="Oh S."/>
            <person name="Lee J.H."/>
            <person name="Choi E."/>
            <person name="Choi E."/>
            <person name="Lee S.E."/>
            <person name="Jeon J."/>
            <person name="Kim H."/>
            <person name="Choi G."/>
            <person name="Song H."/>
            <person name="Lee J."/>
            <person name="Lee S.C."/>
            <person name="Kwon J.K."/>
            <person name="Lee H.Y."/>
            <person name="Koo N."/>
            <person name="Hong Y."/>
            <person name="Kim R.W."/>
            <person name="Kang W.H."/>
            <person name="Huh J.H."/>
            <person name="Kang B.C."/>
            <person name="Yang T.J."/>
            <person name="Lee Y.H."/>
            <person name="Bennetzen J.L."/>
            <person name="Choi D."/>
        </authorList>
    </citation>
    <scope>NUCLEOTIDE SEQUENCE [LARGE SCALE GENOMIC DNA]</scope>
    <source>
        <strain evidence="4">cv. CM334</strain>
    </source>
</reference>
<evidence type="ECO:0000313" key="4">
    <source>
        <dbReference type="Proteomes" id="UP000222542"/>
    </source>
</evidence>
<dbReference type="InterPro" id="IPR001810">
    <property type="entry name" value="F-box_dom"/>
</dbReference>
<organism evidence="3 4">
    <name type="scientific">Capsicum annuum</name>
    <name type="common">Capsicum pepper</name>
    <dbReference type="NCBI Taxonomy" id="4072"/>
    <lineage>
        <taxon>Eukaryota</taxon>
        <taxon>Viridiplantae</taxon>
        <taxon>Streptophyta</taxon>
        <taxon>Embryophyta</taxon>
        <taxon>Tracheophyta</taxon>
        <taxon>Spermatophyta</taxon>
        <taxon>Magnoliopsida</taxon>
        <taxon>eudicotyledons</taxon>
        <taxon>Gunneridae</taxon>
        <taxon>Pentapetalae</taxon>
        <taxon>asterids</taxon>
        <taxon>lamiids</taxon>
        <taxon>Solanales</taxon>
        <taxon>Solanaceae</taxon>
        <taxon>Solanoideae</taxon>
        <taxon>Capsiceae</taxon>
        <taxon>Capsicum</taxon>
    </lineage>
</organism>
<dbReference type="AlphaFoldDB" id="A0A2G3A088"/>